<evidence type="ECO:0000313" key="2">
    <source>
        <dbReference type="EMBL" id="TCC88015.1"/>
    </source>
</evidence>
<dbReference type="Proteomes" id="UP000292884">
    <property type="component" value="Unassembled WGS sequence"/>
</dbReference>
<feature type="transmembrane region" description="Helical" evidence="1">
    <location>
        <begin position="146"/>
        <end position="164"/>
    </location>
</feature>
<feature type="transmembrane region" description="Helical" evidence="1">
    <location>
        <begin position="595"/>
        <end position="617"/>
    </location>
</feature>
<dbReference type="PANTHER" id="PTHR16214">
    <property type="entry name" value="TRANSMEMBRANE PROTEIN 260"/>
    <property type="match status" value="1"/>
</dbReference>
<dbReference type="Pfam" id="PF11028">
    <property type="entry name" value="TMEM260-like"/>
    <property type="match status" value="1"/>
</dbReference>
<feature type="transmembrane region" description="Helical" evidence="1">
    <location>
        <begin position="249"/>
        <end position="276"/>
    </location>
</feature>
<dbReference type="InterPro" id="IPR021280">
    <property type="entry name" value="TMEM260-like"/>
</dbReference>
<feature type="transmembrane region" description="Helical" evidence="1">
    <location>
        <begin position="76"/>
        <end position="97"/>
    </location>
</feature>
<keyword evidence="1" id="KW-0472">Membrane</keyword>
<accession>A0A4R0MMR5</accession>
<sequence length="1035" mass="117375">MKYSKINNLVGWFCFLLAAVTYISTLEPSVSFWDCGEFISAALKMQVVHQPGAPLFLMIQRFFSLFAMGDNTKVAYFMNVGSALASAATILFLFWTITALAKKIIAKGEEVVSTTNLITIMGAGAVGALAYTFSDSFWFSAVESEVYALSSLATAVVFWAVLKWEAIADEPRADKWLLFIAYIMGLSIGIHLLNLLTIPALAFVYYFRKTKKATNAGVFKTLGIGILILAFIQYFIVQYLVSFGAYFDLFFVNTLGLGFGTGVLFFVILLITGLVIGIRYSIKHQKKILNLALLSTTLIIFGYFSFAMILIRAQAKPNLNNSNPDNAFSFLSYLNREQYGDRPLVYGPNYNSIPKYNDDLTGYATVQTGKTYRKGETKYEVADIKTDRIYGENENLPDSIKRLQHEVLFPRMYSDDQGHVKYYKDWLSLNDQDFPSTVDNFKFFASYQVGFMYMRYFAWNFIGRQNEDQGQGSYYEGQWLSGIKPIDKIFLGDQKNLPPTIAESTSYNRFFFLPLILGILGALWHFKRNQKDAGIIGLLFFCTGVAIVLYLNQKPMEPRERDYAYVGSFYAFAIWIGIGVLAIKEWVFKKLQPQTAAIGATVLALLAAPVLMGSQGWDDHNRSTKMLAHDIAVSYMESCAPNAILFTYGDNDTYPLWYIQEVEGVRPDIRLVNLSLFDTDWYINGMRRKVHESEPLPFSMKESQYVAGVRDVMYHDDNNIPGSVELKQIVEFLLSDNPEYKLALRDGSKSNYIPTKNFKLTVNPQDVIKTGTLPASDLSKIAPTLEWKFNKDYVTKGNLAMFDILAHNNWKRPIYFCSTVPSSQYNGLDNYLYNEGLTLRLLPLQPDSTVDRSSGESAPNLEPMYQHVMNKFKWGNIKTASYLDAQSTDDVSIFNNMFNTLTTGLIKAGRIADAKKVMKRYDEVMPTKIYGIRTMMSVPQMAQNLYILGETQRANDLLKRSAAFIQKEITYLADVTDSKEKLVGMNNIQMGLMFGLEPMARVATQYKQPKVAEELQKQYESLISRFSMYFGQRQP</sequence>
<feature type="transmembrane region" description="Helical" evidence="1">
    <location>
        <begin position="533"/>
        <end position="551"/>
    </location>
</feature>
<dbReference type="EMBL" id="SJSK01000006">
    <property type="protein sequence ID" value="TCC88015.1"/>
    <property type="molecule type" value="Genomic_DNA"/>
</dbReference>
<dbReference type="AlphaFoldDB" id="A0A4R0MMR5"/>
<dbReference type="PANTHER" id="PTHR16214:SF3">
    <property type="entry name" value="TRANSMEMBRANE PROTEIN 260"/>
    <property type="match status" value="1"/>
</dbReference>
<dbReference type="RefSeq" id="WP_131554979.1">
    <property type="nucleotide sequence ID" value="NZ_SJSK01000006.1"/>
</dbReference>
<protein>
    <submittedName>
        <fullName evidence="2">DUF2723 domain-containing protein</fullName>
    </submittedName>
</protein>
<reference evidence="2 3" key="1">
    <citation type="submission" date="2019-02" db="EMBL/GenBank/DDBJ databases">
        <title>Pedobacter sp. RP-1-13 sp. nov., isolated from Arctic soil.</title>
        <authorList>
            <person name="Dahal R.H."/>
        </authorList>
    </citation>
    <scope>NUCLEOTIDE SEQUENCE [LARGE SCALE GENOMIC DNA]</scope>
    <source>
        <strain evidence="2 3">RP-1-13</strain>
    </source>
</reference>
<feature type="transmembrane region" description="Helical" evidence="1">
    <location>
        <begin position="563"/>
        <end position="583"/>
    </location>
</feature>
<feature type="transmembrane region" description="Helical" evidence="1">
    <location>
        <begin position="52"/>
        <end position="69"/>
    </location>
</feature>
<gene>
    <name evidence="2" type="ORF">EZ428_20020</name>
</gene>
<keyword evidence="1" id="KW-1133">Transmembrane helix</keyword>
<feature type="transmembrane region" description="Helical" evidence="1">
    <location>
        <begin position="507"/>
        <end position="526"/>
    </location>
</feature>
<feature type="transmembrane region" description="Helical" evidence="1">
    <location>
        <begin position="288"/>
        <end position="311"/>
    </location>
</feature>
<comment type="caution">
    <text evidence="2">The sequence shown here is derived from an EMBL/GenBank/DDBJ whole genome shotgun (WGS) entry which is preliminary data.</text>
</comment>
<name>A0A4R0MMR5_9SPHI</name>
<organism evidence="2 3">
    <name type="scientific">Pedobacter frigiditerrae</name>
    <dbReference type="NCBI Taxonomy" id="2530452"/>
    <lineage>
        <taxon>Bacteria</taxon>
        <taxon>Pseudomonadati</taxon>
        <taxon>Bacteroidota</taxon>
        <taxon>Sphingobacteriia</taxon>
        <taxon>Sphingobacteriales</taxon>
        <taxon>Sphingobacteriaceae</taxon>
        <taxon>Pedobacter</taxon>
    </lineage>
</organism>
<keyword evidence="3" id="KW-1185">Reference proteome</keyword>
<feature type="transmembrane region" description="Helical" evidence="1">
    <location>
        <begin position="176"/>
        <end position="206"/>
    </location>
</feature>
<evidence type="ECO:0000256" key="1">
    <source>
        <dbReference type="SAM" id="Phobius"/>
    </source>
</evidence>
<keyword evidence="1" id="KW-0812">Transmembrane</keyword>
<dbReference type="InterPro" id="IPR052724">
    <property type="entry name" value="GT117_domain-containing"/>
</dbReference>
<feature type="transmembrane region" description="Helical" evidence="1">
    <location>
        <begin position="218"/>
        <end position="237"/>
    </location>
</feature>
<feature type="transmembrane region" description="Helical" evidence="1">
    <location>
        <begin position="117"/>
        <end position="134"/>
    </location>
</feature>
<evidence type="ECO:0000313" key="3">
    <source>
        <dbReference type="Proteomes" id="UP000292884"/>
    </source>
</evidence>
<dbReference type="OrthoDB" id="9807602at2"/>
<proteinExistence type="predicted"/>